<dbReference type="OrthoDB" id="5840532at2759"/>
<dbReference type="AlphaFoldDB" id="A0A317XE85"/>
<dbReference type="PANTHER" id="PTHR36156">
    <property type="entry name" value="SLR2101 PROTEIN"/>
    <property type="match status" value="1"/>
</dbReference>
<accession>A0A317XE85</accession>
<dbReference type="PANTHER" id="PTHR36156:SF2">
    <property type="entry name" value="CUPIN TYPE-2 DOMAIN-CONTAINING PROTEIN"/>
    <property type="match status" value="1"/>
</dbReference>
<dbReference type="CDD" id="cd02231">
    <property type="entry name" value="cupin_BLL6423-like"/>
    <property type="match status" value="1"/>
</dbReference>
<name>A0A317XE85_9EURO</name>
<dbReference type="InterPro" id="IPR047142">
    <property type="entry name" value="OryJ/VirC-like"/>
</dbReference>
<dbReference type="InterPro" id="IPR011051">
    <property type="entry name" value="RmlC_Cupin_sf"/>
</dbReference>
<protein>
    <recommendedName>
        <fullName evidence="1">Cupin type-2 domain-containing protein</fullName>
    </recommendedName>
</protein>
<dbReference type="SUPFAM" id="SSF51182">
    <property type="entry name" value="RmlC-like cupins"/>
    <property type="match status" value="1"/>
</dbReference>
<proteinExistence type="predicted"/>
<dbReference type="Pfam" id="PF07883">
    <property type="entry name" value="Cupin_2"/>
    <property type="match status" value="1"/>
</dbReference>
<evidence type="ECO:0000313" key="2">
    <source>
        <dbReference type="EMBL" id="PWY96072.1"/>
    </source>
</evidence>
<dbReference type="Gene3D" id="2.60.120.10">
    <property type="entry name" value="Jelly Rolls"/>
    <property type="match status" value="1"/>
</dbReference>
<evidence type="ECO:0000313" key="3">
    <source>
        <dbReference type="Proteomes" id="UP000246702"/>
    </source>
</evidence>
<dbReference type="RefSeq" id="XP_025472833.1">
    <property type="nucleotide sequence ID" value="XM_025610744.1"/>
</dbReference>
<gene>
    <name evidence="2" type="ORF">BO94DRAFT_530768</name>
</gene>
<feature type="domain" description="Cupin type-2" evidence="1">
    <location>
        <begin position="92"/>
        <end position="159"/>
    </location>
</feature>
<keyword evidence="3" id="KW-1185">Reference proteome</keyword>
<sequence length="179" mass="19632">MTVPQPQAHAPNTLRPPNRFITEHTPAGLAIFNSDIPPTTPAQTIPTGDTLYLNYATNQFPLDLHQDLPTYQHFMTNPPGFTIPGGTVLCTIDLAPGSTSPLHRTRSLDYAVVVEGSVELKLDSGEVRTLQRGDVVVQRGTKHQWRNVSEVQWARVLFVVQESKAVVVNGEVLGEEVEG</sequence>
<evidence type="ECO:0000259" key="1">
    <source>
        <dbReference type="Pfam" id="PF07883"/>
    </source>
</evidence>
<dbReference type="InterPro" id="IPR013096">
    <property type="entry name" value="Cupin_2"/>
</dbReference>
<organism evidence="2 3">
    <name type="scientific">Aspergillus sclerotioniger CBS 115572</name>
    <dbReference type="NCBI Taxonomy" id="1450535"/>
    <lineage>
        <taxon>Eukaryota</taxon>
        <taxon>Fungi</taxon>
        <taxon>Dikarya</taxon>
        <taxon>Ascomycota</taxon>
        <taxon>Pezizomycotina</taxon>
        <taxon>Eurotiomycetes</taxon>
        <taxon>Eurotiomycetidae</taxon>
        <taxon>Eurotiales</taxon>
        <taxon>Aspergillaceae</taxon>
        <taxon>Aspergillus</taxon>
        <taxon>Aspergillus subgen. Circumdati</taxon>
    </lineage>
</organism>
<dbReference type="Proteomes" id="UP000246702">
    <property type="component" value="Unassembled WGS sequence"/>
</dbReference>
<dbReference type="EMBL" id="MSFK01000002">
    <property type="protein sequence ID" value="PWY96072.1"/>
    <property type="molecule type" value="Genomic_DNA"/>
</dbReference>
<comment type="caution">
    <text evidence="2">The sequence shown here is derived from an EMBL/GenBank/DDBJ whole genome shotgun (WGS) entry which is preliminary data.</text>
</comment>
<dbReference type="GeneID" id="37112887"/>
<reference evidence="2 3" key="1">
    <citation type="submission" date="2016-12" db="EMBL/GenBank/DDBJ databases">
        <title>The genomes of Aspergillus section Nigri reveals drivers in fungal speciation.</title>
        <authorList>
            <consortium name="DOE Joint Genome Institute"/>
            <person name="Vesth T.C."/>
            <person name="Nybo J."/>
            <person name="Theobald S."/>
            <person name="Brandl J."/>
            <person name="Frisvad J.C."/>
            <person name="Nielsen K.F."/>
            <person name="Lyhne E.K."/>
            <person name="Kogle M.E."/>
            <person name="Kuo A."/>
            <person name="Riley R."/>
            <person name="Clum A."/>
            <person name="Nolan M."/>
            <person name="Lipzen A."/>
            <person name="Salamov A."/>
            <person name="Henrissat B."/>
            <person name="Wiebenga A."/>
            <person name="De Vries R.P."/>
            <person name="Grigoriev I.V."/>
            <person name="Mortensen U.H."/>
            <person name="Andersen M.R."/>
            <person name="Baker S.E."/>
        </authorList>
    </citation>
    <scope>NUCLEOTIDE SEQUENCE [LARGE SCALE GENOMIC DNA]</scope>
    <source>
        <strain evidence="2 3">CBS 115572</strain>
    </source>
</reference>
<dbReference type="InterPro" id="IPR014710">
    <property type="entry name" value="RmlC-like_jellyroll"/>
</dbReference>